<gene>
    <name evidence="7" type="primary">LOC105367249</name>
</gene>
<keyword evidence="4 5" id="KW-0732">Signal</keyword>
<dbReference type="PRINTS" id="PR01366">
    <property type="entry name" value="ROYALJELLY"/>
</dbReference>
<keyword evidence="3" id="KW-0964">Secreted</keyword>
<accession>A0AAJ7E1A3</accession>
<evidence type="ECO:0000313" key="6">
    <source>
        <dbReference type="Proteomes" id="UP000695007"/>
    </source>
</evidence>
<evidence type="ECO:0000256" key="2">
    <source>
        <dbReference type="ARBA" id="ARBA00009127"/>
    </source>
</evidence>
<dbReference type="Gene3D" id="2.120.10.30">
    <property type="entry name" value="TolB, C-terminal domain"/>
    <property type="match status" value="1"/>
</dbReference>
<feature type="chain" id="PRO_5042607609" evidence="5">
    <location>
        <begin position="16"/>
        <end position="400"/>
    </location>
</feature>
<dbReference type="AlphaFoldDB" id="A0AAJ7E1A3"/>
<dbReference type="CTD" id="115887591"/>
<name>A0AAJ7E1A3_9HYME</name>
<keyword evidence="6" id="KW-1185">Reference proteome</keyword>
<dbReference type="InterPro" id="IPR011042">
    <property type="entry name" value="6-blade_b-propeller_TolB-like"/>
</dbReference>
<comment type="similarity">
    <text evidence="2">Belongs to the major royal jelly protein family.</text>
</comment>
<protein>
    <submittedName>
        <fullName evidence="7">Protein yellow-like</fullName>
    </submittedName>
</protein>
<dbReference type="PANTHER" id="PTHR10009:SF11">
    <property type="entry name" value="RH54244P"/>
    <property type="match status" value="1"/>
</dbReference>
<dbReference type="Proteomes" id="UP000695007">
    <property type="component" value="Unplaced"/>
</dbReference>
<dbReference type="SUPFAM" id="SSF75011">
    <property type="entry name" value="3-carboxy-cis,cis-mucoante lactonizing enzyme"/>
    <property type="match status" value="1"/>
</dbReference>
<evidence type="ECO:0000256" key="3">
    <source>
        <dbReference type="ARBA" id="ARBA00022525"/>
    </source>
</evidence>
<dbReference type="InterPro" id="IPR017996">
    <property type="entry name" value="MRJP/yellow-related"/>
</dbReference>
<sequence>MWWIFVFMILTAASCHPPEILYSWDKLDYNFPNESMRMAYIASGDFIQADNLPVGVSVWRDKMFITVPRWKKGVPANLNYISMSESTGKSPQLTPYPKWETNDVHSNNNDVTISIFRTRVDACDRLWGVDTGIDDILGDTKIVRPPRLIVIDLNSNKIIRSYTLKDSDQKADSFFADLAVDVDKDSCNDAYAYLSDLGGYGLVVYSWAQNNSWRFHHNYFHFDPLNGDYNVTGINFHWTDGVFGLVVSPHREDGSKTLYFHALSAVREFSVSTAVLRNESSASSDNYYLFTLAGEKGQGSQGTSSAIDLQTGIIYFTQINRHGIACWNTKEPLNPNTFNLISQDLEKMSFPNDIAIDPLGKNLYTLVSNVPKLMYDRLDANNKFYIFLNSLETVGHHCDT</sequence>
<evidence type="ECO:0000256" key="4">
    <source>
        <dbReference type="ARBA" id="ARBA00022729"/>
    </source>
</evidence>
<evidence type="ECO:0000313" key="7">
    <source>
        <dbReference type="RefSeq" id="XP_011504192.1"/>
    </source>
</evidence>
<dbReference type="PANTHER" id="PTHR10009">
    <property type="entry name" value="PROTEIN YELLOW-RELATED"/>
    <property type="match status" value="1"/>
</dbReference>
<reference evidence="7" key="1">
    <citation type="submission" date="2025-08" db="UniProtKB">
        <authorList>
            <consortium name="RefSeq"/>
        </authorList>
    </citation>
    <scope>IDENTIFICATION</scope>
</reference>
<dbReference type="GO" id="GO:0005576">
    <property type="term" value="C:extracellular region"/>
    <property type="evidence" value="ECO:0007669"/>
    <property type="project" value="UniProtKB-SubCell"/>
</dbReference>
<dbReference type="KEGG" id="csol:105367249"/>
<dbReference type="RefSeq" id="XP_011504192.1">
    <property type="nucleotide sequence ID" value="XM_011505890.1"/>
</dbReference>
<dbReference type="GeneID" id="105367249"/>
<dbReference type="Pfam" id="PF03022">
    <property type="entry name" value="MRJP"/>
    <property type="match status" value="1"/>
</dbReference>
<organism evidence="6 7">
    <name type="scientific">Ceratosolen solmsi marchali</name>
    <dbReference type="NCBI Taxonomy" id="326594"/>
    <lineage>
        <taxon>Eukaryota</taxon>
        <taxon>Metazoa</taxon>
        <taxon>Ecdysozoa</taxon>
        <taxon>Arthropoda</taxon>
        <taxon>Hexapoda</taxon>
        <taxon>Insecta</taxon>
        <taxon>Pterygota</taxon>
        <taxon>Neoptera</taxon>
        <taxon>Endopterygota</taxon>
        <taxon>Hymenoptera</taxon>
        <taxon>Apocrita</taxon>
        <taxon>Proctotrupomorpha</taxon>
        <taxon>Chalcidoidea</taxon>
        <taxon>Agaonidae</taxon>
        <taxon>Agaoninae</taxon>
        <taxon>Ceratosolen</taxon>
    </lineage>
</organism>
<evidence type="ECO:0000256" key="1">
    <source>
        <dbReference type="ARBA" id="ARBA00004613"/>
    </source>
</evidence>
<proteinExistence type="inferred from homology"/>
<comment type="subcellular location">
    <subcellularLocation>
        <location evidence="1">Secreted</location>
    </subcellularLocation>
</comment>
<evidence type="ECO:0000256" key="5">
    <source>
        <dbReference type="SAM" id="SignalP"/>
    </source>
</evidence>
<feature type="signal peptide" evidence="5">
    <location>
        <begin position="1"/>
        <end position="15"/>
    </location>
</feature>